<dbReference type="eggNOG" id="ENOG5033ZN1">
    <property type="taxonomic scope" value="Bacteria"/>
</dbReference>
<dbReference type="Pfam" id="PF06197">
    <property type="entry name" value="DUF998"/>
    <property type="match status" value="1"/>
</dbReference>
<evidence type="ECO:0008006" key="4">
    <source>
        <dbReference type="Google" id="ProtNLM"/>
    </source>
</evidence>
<dbReference type="AlphaFoldDB" id="H5X8S2"/>
<keyword evidence="1" id="KW-0812">Transmembrane</keyword>
<keyword evidence="1" id="KW-1133">Transmembrane helix</keyword>
<reference evidence="2 3" key="1">
    <citation type="journal article" date="2012" name="Stand. Genomic Sci.">
        <title>Genome sequence of the ocean sediment bacterium Saccharomonospora marina type strain (XMU15(T)).</title>
        <authorList>
            <person name="Klenk H.P."/>
            <person name="Lu M."/>
            <person name="Lucas S."/>
            <person name="Lapidus A."/>
            <person name="Copeland A."/>
            <person name="Pitluck S."/>
            <person name="Goodwin L.A."/>
            <person name="Han C."/>
            <person name="Tapia R."/>
            <person name="Brambilla E.M."/>
            <person name="Potter G."/>
            <person name="Land M."/>
            <person name="Ivanova N."/>
            <person name="Rohde M."/>
            <person name="Goker M."/>
            <person name="Detter J.C."/>
            <person name="Li W.J."/>
            <person name="Kyrpides N.C."/>
            <person name="Woyke T."/>
        </authorList>
    </citation>
    <scope>NUCLEOTIDE SEQUENCE [LARGE SCALE GENOMIC DNA]</scope>
    <source>
        <strain evidence="2 3">XMU15</strain>
    </source>
</reference>
<protein>
    <recommendedName>
        <fullName evidence="4">DUF998 domain-containing protein</fullName>
    </recommendedName>
</protein>
<feature type="transmembrane region" description="Helical" evidence="1">
    <location>
        <begin position="12"/>
        <end position="34"/>
    </location>
</feature>
<name>H5X8S2_9PSEU</name>
<evidence type="ECO:0000313" key="3">
    <source>
        <dbReference type="Proteomes" id="UP000004926"/>
    </source>
</evidence>
<feature type="transmembrane region" description="Helical" evidence="1">
    <location>
        <begin position="126"/>
        <end position="145"/>
    </location>
</feature>
<dbReference type="STRING" id="882083.SacmaDRAFT_3216"/>
<feature type="transmembrane region" description="Helical" evidence="1">
    <location>
        <begin position="157"/>
        <end position="179"/>
    </location>
</feature>
<dbReference type="EMBL" id="CM001439">
    <property type="protein sequence ID" value="EHR51441.1"/>
    <property type="molecule type" value="Genomic_DNA"/>
</dbReference>
<evidence type="ECO:0000256" key="1">
    <source>
        <dbReference type="SAM" id="Phobius"/>
    </source>
</evidence>
<dbReference type="InterPro" id="IPR009339">
    <property type="entry name" value="DUF998"/>
</dbReference>
<feature type="transmembrane region" description="Helical" evidence="1">
    <location>
        <begin position="57"/>
        <end position="78"/>
    </location>
</feature>
<gene>
    <name evidence="2" type="ORF">SacmaDRAFT_3216</name>
</gene>
<evidence type="ECO:0000313" key="2">
    <source>
        <dbReference type="EMBL" id="EHR51441.1"/>
    </source>
</evidence>
<sequence length="228" mass="23495">MPQRNPSPGTALLPAAGLFALLSGAVLLGLLHLLPSSDGIDPVRRTISEYALGPDKWLFDLSVLLVAAGSAAAFGTLVARGLVRAVSTTTVFGGLWVVGLLTVTVFEKTDWSVGPSLGGTIHRYASIVAFVALPLAVLSCAGAALPASRALRGLARLLAITSLLWFAVILGAVALMLAGGQPWWRAIPLGLVERFLAGGEVLALTVLLCGSLRPANSCPNPPPHLIPS</sequence>
<accession>H5X8S2</accession>
<organism evidence="2 3">
    <name type="scientific">Saccharomonospora marina XMU15</name>
    <dbReference type="NCBI Taxonomy" id="882083"/>
    <lineage>
        <taxon>Bacteria</taxon>
        <taxon>Bacillati</taxon>
        <taxon>Actinomycetota</taxon>
        <taxon>Actinomycetes</taxon>
        <taxon>Pseudonocardiales</taxon>
        <taxon>Pseudonocardiaceae</taxon>
        <taxon>Saccharomonospora</taxon>
    </lineage>
</organism>
<keyword evidence="3" id="KW-1185">Reference proteome</keyword>
<dbReference type="OrthoDB" id="3392476at2"/>
<proteinExistence type="predicted"/>
<dbReference type="HOGENOM" id="CLU_093862_0_0_11"/>
<keyword evidence="1" id="KW-0472">Membrane</keyword>
<dbReference type="Proteomes" id="UP000004926">
    <property type="component" value="Chromosome"/>
</dbReference>
<dbReference type="RefSeq" id="WP_009154825.1">
    <property type="nucleotide sequence ID" value="NZ_CM001439.1"/>
</dbReference>
<feature type="transmembrane region" description="Helical" evidence="1">
    <location>
        <begin position="85"/>
        <end position="106"/>
    </location>
</feature>